<evidence type="ECO:0000256" key="4">
    <source>
        <dbReference type="ARBA" id="ARBA00023163"/>
    </source>
</evidence>
<dbReference type="InterPro" id="IPR016032">
    <property type="entry name" value="Sig_transdc_resp-reg_C-effctor"/>
</dbReference>
<feature type="domain" description="HTH luxR-type" evidence="6">
    <location>
        <begin position="135"/>
        <end position="200"/>
    </location>
</feature>
<reference evidence="8" key="1">
    <citation type="submission" date="2019-12" db="EMBL/GenBank/DDBJ databases">
        <title>Actinomadura physcomitrii sp. nov., a novel actinomycete isolated from moss [Physcomitrium sphaericum (Ludw) Fuernr].</title>
        <authorList>
            <person name="Zhuang X."/>
        </authorList>
    </citation>
    <scope>NUCLEOTIDE SEQUENCE [LARGE SCALE GENOMIC DNA]</scope>
    <source>
        <strain evidence="8">LD22</strain>
    </source>
</reference>
<dbReference type="GO" id="GO:0000160">
    <property type="term" value="P:phosphorelay signal transduction system"/>
    <property type="evidence" value="ECO:0007669"/>
    <property type="project" value="InterPro"/>
</dbReference>
<dbReference type="Proteomes" id="UP000462055">
    <property type="component" value="Unassembled WGS sequence"/>
</dbReference>
<keyword evidence="3" id="KW-0238">DNA-binding</keyword>
<evidence type="ECO:0000259" key="6">
    <source>
        <dbReference type="PROSITE" id="PS50043"/>
    </source>
</evidence>
<accession>A0A6I4MLQ4</accession>
<dbReference type="PROSITE" id="PS50110">
    <property type="entry name" value="RESPONSE_REGULATORY"/>
    <property type="match status" value="1"/>
</dbReference>
<dbReference type="GO" id="GO:0006355">
    <property type="term" value="P:regulation of DNA-templated transcription"/>
    <property type="evidence" value="ECO:0007669"/>
    <property type="project" value="InterPro"/>
</dbReference>
<keyword evidence="9" id="KW-1185">Reference proteome</keyword>
<organism evidence="8 9">
    <name type="scientific">Actinomadura physcomitrii</name>
    <dbReference type="NCBI Taxonomy" id="2650748"/>
    <lineage>
        <taxon>Bacteria</taxon>
        <taxon>Bacillati</taxon>
        <taxon>Actinomycetota</taxon>
        <taxon>Actinomycetes</taxon>
        <taxon>Streptosporangiales</taxon>
        <taxon>Thermomonosporaceae</taxon>
        <taxon>Actinomadura</taxon>
    </lineage>
</organism>
<dbReference type="CDD" id="cd06170">
    <property type="entry name" value="LuxR_C_like"/>
    <property type="match status" value="1"/>
</dbReference>
<dbReference type="CDD" id="cd17535">
    <property type="entry name" value="REC_NarL-like"/>
    <property type="match status" value="1"/>
</dbReference>
<dbReference type="SUPFAM" id="SSF52172">
    <property type="entry name" value="CheY-like"/>
    <property type="match status" value="1"/>
</dbReference>
<dbReference type="PRINTS" id="PR00038">
    <property type="entry name" value="HTHLUXR"/>
</dbReference>
<evidence type="ECO:0000256" key="2">
    <source>
        <dbReference type="ARBA" id="ARBA00023015"/>
    </source>
</evidence>
<proteinExistence type="predicted"/>
<dbReference type="SMART" id="SM00421">
    <property type="entry name" value="HTH_LUXR"/>
    <property type="match status" value="1"/>
</dbReference>
<evidence type="ECO:0000313" key="8">
    <source>
        <dbReference type="EMBL" id="MWA05870.1"/>
    </source>
</evidence>
<dbReference type="Pfam" id="PF00072">
    <property type="entry name" value="Response_reg"/>
    <property type="match status" value="1"/>
</dbReference>
<dbReference type="PROSITE" id="PS50043">
    <property type="entry name" value="HTH_LUXR_2"/>
    <property type="match status" value="1"/>
</dbReference>
<dbReference type="InterPro" id="IPR000792">
    <property type="entry name" value="Tscrpt_reg_LuxR_C"/>
</dbReference>
<dbReference type="InterPro" id="IPR039420">
    <property type="entry name" value="WalR-like"/>
</dbReference>
<keyword evidence="2" id="KW-0805">Transcription regulation</keyword>
<evidence type="ECO:0000313" key="9">
    <source>
        <dbReference type="Proteomes" id="UP000462055"/>
    </source>
</evidence>
<evidence type="ECO:0000256" key="5">
    <source>
        <dbReference type="PROSITE-ProRule" id="PRU00169"/>
    </source>
</evidence>
<keyword evidence="4" id="KW-0804">Transcription</keyword>
<gene>
    <name evidence="8" type="ORF">F8568_037055</name>
</gene>
<sequence length="212" mass="21995">MLRLAIVDDHPVARRGLAAILAEDADLEVVASVAAPAALPGLDGLDVVLCDLYLDGDRPAVAAVRELSRVTRVLVVSAASRPADVLACMAAGAAGYATKDMEEDALRAAVREVAAGGFHLSPQLAAIVGAAERSRPGGGTALTAREREALDWIARGMTHAQAARRMGVAPSTVDTYVKRIRARLRLGNKAELVWFARNLAEGDAGGRGGPTG</sequence>
<dbReference type="SUPFAM" id="SSF46894">
    <property type="entry name" value="C-terminal effector domain of the bipartite response regulators"/>
    <property type="match status" value="1"/>
</dbReference>
<dbReference type="PANTHER" id="PTHR43214:SF24">
    <property type="entry name" value="TRANSCRIPTIONAL REGULATORY PROTEIN NARL-RELATED"/>
    <property type="match status" value="1"/>
</dbReference>
<dbReference type="AlphaFoldDB" id="A0A6I4MLQ4"/>
<name>A0A6I4MLQ4_9ACTN</name>
<keyword evidence="1 5" id="KW-0597">Phosphoprotein</keyword>
<feature type="modified residue" description="4-aspartylphosphate" evidence="5">
    <location>
        <position position="51"/>
    </location>
</feature>
<dbReference type="Pfam" id="PF00196">
    <property type="entry name" value="GerE"/>
    <property type="match status" value="1"/>
</dbReference>
<dbReference type="InterPro" id="IPR058245">
    <property type="entry name" value="NreC/VraR/RcsB-like_REC"/>
</dbReference>
<protein>
    <submittedName>
        <fullName evidence="8">Response regulator</fullName>
    </submittedName>
</protein>
<evidence type="ECO:0000256" key="3">
    <source>
        <dbReference type="ARBA" id="ARBA00023125"/>
    </source>
</evidence>
<dbReference type="SMART" id="SM00448">
    <property type="entry name" value="REC"/>
    <property type="match status" value="1"/>
</dbReference>
<dbReference type="Gene3D" id="3.40.50.2300">
    <property type="match status" value="1"/>
</dbReference>
<dbReference type="InterPro" id="IPR001789">
    <property type="entry name" value="Sig_transdc_resp-reg_receiver"/>
</dbReference>
<dbReference type="PANTHER" id="PTHR43214">
    <property type="entry name" value="TWO-COMPONENT RESPONSE REGULATOR"/>
    <property type="match status" value="1"/>
</dbReference>
<dbReference type="InterPro" id="IPR011006">
    <property type="entry name" value="CheY-like_superfamily"/>
</dbReference>
<comment type="caution">
    <text evidence="8">The sequence shown here is derived from an EMBL/GenBank/DDBJ whole genome shotgun (WGS) entry which is preliminary data.</text>
</comment>
<dbReference type="EMBL" id="WBMS02000042">
    <property type="protein sequence ID" value="MWA05870.1"/>
    <property type="molecule type" value="Genomic_DNA"/>
</dbReference>
<evidence type="ECO:0000259" key="7">
    <source>
        <dbReference type="PROSITE" id="PS50110"/>
    </source>
</evidence>
<dbReference type="RefSeq" id="WP_151598289.1">
    <property type="nucleotide sequence ID" value="NZ_WBMS02000042.1"/>
</dbReference>
<dbReference type="GO" id="GO:0003677">
    <property type="term" value="F:DNA binding"/>
    <property type="evidence" value="ECO:0007669"/>
    <property type="project" value="UniProtKB-KW"/>
</dbReference>
<evidence type="ECO:0000256" key="1">
    <source>
        <dbReference type="ARBA" id="ARBA00022553"/>
    </source>
</evidence>
<feature type="domain" description="Response regulatory" evidence="7">
    <location>
        <begin position="3"/>
        <end position="114"/>
    </location>
</feature>